<dbReference type="AlphaFoldDB" id="A0A0F9CVS1"/>
<dbReference type="GO" id="GO:0016887">
    <property type="term" value="F:ATP hydrolysis activity"/>
    <property type="evidence" value="ECO:0007669"/>
    <property type="project" value="InterPro"/>
</dbReference>
<dbReference type="PANTHER" id="PTHR42855:SF1">
    <property type="entry name" value="ABC TRANSPORTER DOMAIN-CONTAINING PROTEIN"/>
    <property type="match status" value="1"/>
</dbReference>
<dbReference type="Pfam" id="PF00005">
    <property type="entry name" value="ABC_tran"/>
    <property type="match status" value="1"/>
</dbReference>
<protein>
    <recommendedName>
        <fullName evidence="1">ABC transporter domain-containing protein</fullName>
    </recommendedName>
</protein>
<dbReference type="SUPFAM" id="SSF52540">
    <property type="entry name" value="P-loop containing nucleoside triphosphate hydrolases"/>
    <property type="match status" value="1"/>
</dbReference>
<feature type="domain" description="ABC transporter" evidence="1">
    <location>
        <begin position="19"/>
        <end position="48"/>
    </location>
</feature>
<dbReference type="GO" id="GO:0005524">
    <property type="term" value="F:ATP binding"/>
    <property type="evidence" value="ECO:0007669"/>
    <property type="project" value="InterPro"/>
</dbReference>
<dbReference type="InterPro" id="IPR003439">
    <property type="entry name" value="ABC_transporter-like_ATP-bd"/>
</dbReference>
<dbReference type="Gene3D" id="3.40.50.300">
    <property type="entry name" value="P-loop containing nucleotide triphosphate hydrolases"/>
    <property type="match status" value="1"/>
</dbReference>
<dbReference type="InterPro" id="IPR051309">
    <property type="entry name" value="ABCF_ATPase"/>
</dbReference>
<dbReference type="EMBL" id="LAZR01044709">
    <property type="protein sequence ID" value="KKL03998.1"/>
    <property type="molecule type" value="Genomic_DNA"/>
</dbReference>
<comment type="caution">
    <text evidence="2">The sequence shown here is derived from an EMBL/GenBank/DDBJ whole genome shotgun (WGS) entry which is preliminary data.</text>
</comment>
<organism evidence="2">
    <name type="scientific">marine sediment metagenome</name>
    <dbReference type="NCBI Taxonomy" id="412755"/>
    <lineage>
        <taxon>unclassified sequences</taxon>
        <taxon>metagenomes</taxon>
        <taxon>ecological metagenomes</taxon>
    </lineage>
</organism>
<dbReference type="InterPro" id="IPR027417">
    <property type="entry name" value="P-loop_NTPase"/>
</dbReference>
<name>A0A0F9CVS1_9ZZZZ</name>
<sequence>MNLLSVENISKSFGELVLFKDLSFGINQGQKIALIAKNGTGKTSILNI</sequence>
<accession>A0A0F9CVS1</accession>
<gene>
    <name evidence="2" type="ORF">LCGC14_2620480</name>
</gene>
<evidence type="ECO:0000259" key="1">
    <source>
        <dbReference type="Pfam" id="PF00005"/>
    </source>
</evidence>
<reference evidence="2" key="1">
    <citation type="journal article" date="2015" name="Nature">
        <title>Complex archaea that bridge the gap between prokaryotes and eukaryotes.</title>
        <authorList>
            <person name="Spang A."/>
            <person name="Saw J.H."/>
            <person name="Jorgensen S.L."/>
            <person name="Zaremba-Niedzwiedzka K."/>
            <person name="Martijn J."/>
            <person name="Lind A.E."/>
            <person name="van Eijk R."/>
            <person name="Schleper C."/>
            <person name="Guy L."/>
            <person name="Ettema T.J."/>
        </authorList>
    </citation>
    <scope>NUCLEOTIDE SEQUENCE</scope>
</reference>
<dbReference type="PANTHER" id="PTHR42855">
    <property type="entry name" value="ABC TRANSPORTER ATP-BINDING SUBUNIT"/>
    <property type="match status" value="1"/>
</dbReference>
<proteinExistence type="predicted"/>
<feature type="non-terminal residue" evidence="2">
    <location>
        <position position="48"/>
    </location>
</feature>
<evidence type="ECO:0000313" key="2">
    <source>
        <dbReference type="EMBL" id="KKL03998.1"/>
    </source>
</evidence>